<dbReference type="Proteomes" id="UP000015106">
    <property type="component" value="Chromosome 3"/>
</dbReference>
<reference evidence="2" key="2">
    <citation type="submission" date="2018-03" db="EMBL/GenBank/DDBJ databases">
        <title>The Triticum urartu genome reveals the dynamic nature of wheat genome evolution.</title>
        <authorList>
            <person name="Ling H."/>
            <person name="Ma B."/>
            <person name="Shi X."/>
            <person name="Liu H."/>
            <person name="Dong L."/>
            <person name="Sun H."/>
            <person name="Cao Y."/>
            <person name="Gao Q."/>
            <person name="Zheng S."/>
            <person name="Li Y."/>
            <person name="Yu Y."/>
            <person name="Du H."/>
            <person name="Qi M."/>
            <person name="Li Y."/>
            <person name="Yu H."/>
            <person name="Cui Y."/>
            <person name="Wang N."/>
            <person name="Chen C."/>
            <person name="Wu H."/>
            <person name="Zhao Y."/>
            <person name="Zhang J."/>
            <person name="Li Y."/>
            <person name="Zhou W."/>
            <person name="Zhang B."/>
            <person name="Hu W."/>
            <person name="Eijk M."/>
            <person name="Tang J."/>
            <person name="Witsenboer H."/>
            <person name="Zhao S."/>
            <person name="Li Z."/>
            <person name="Zhang A."/>
            <person name="Wang D."/>
            <person name="Liang C."/>
        </authorList>
    </citation>
    <scope>NUCLEOTIDE SEQUENCE [LARGE SCALE GENOMIC DNA]</scope>
    <source>
        <strain evidence="2">cv. G1812</strain>
    </source>
</reference>
<feature type="region of interest" description="Disordered" evidence="1">
    <location>
        <begin position="1"/>
        <end position="31"/>
    </location>
</feature>
<evidence type="ECO:0000313" key="2">
    <source>
        <dbReference type="EnsemblPlants" id="TuG1812G0300003668.01.T01.cds458594"/>
    </source>
</evidence>
<dbReference type="AlphaFoldDB" id="A0A8R7PUE5"/>
<reference evidence="2" key="3">
    <citation type="submission" date="2022-06" db="UniProtKB">
        <authorList>
            <consortium name="EnsemblPlants"/>
        </authorList>
    </citation>
    <scope>IDENTIFICATION</scope>
</reference>
<feature type="compositionally biased region" description="Acidic residues" evidence="1">
    <location>
        <begin position="1"/>
        <end position="11"/>
    </location>
</feature>
<dbReference type="Gramene" id="TuG1812G0300003668.01.T01">
    <property type="protein sequence ID" value="TuG1812G0300003668.01.T01.cds458594"/>
    <property type="gene ID" value="TuG1812G0300003668.01"/>
</dbReference>
<accession>A0A8R7PUE5</accession>
<protein>
    <submittedName>
        <fullName evidence="2">Uncharacterized protein</fullName>
    </submittedName>
</protein>
<sequence>MAGSGDDEDEEAMKSLYAGAAPTPAEEEEVDEGYVIAAMKAAEERGVGKEGLWKRLVREGDGP</sequence>
<reference evidence="3" key="1">
    <citation type="journal article" date="2013" name="Nature">
        <title>Draft genome of the wheat A-genome progenitor Triticum urartu.</title>
        <authorList>
            <person name="Ling H.Q."/>
            <person name="Zhao S."/>
            <person name="Liu D."/>
            <person name="Wang J."/>
            <person name="Sun H."/>
            <person name="Zhang C."/>
            <person name="Fan H."/>
            <person name="Li D."/>
            <person name="Dong L."/>
            <person name="Tao Y."/>
            <person name="Gao C."/>
            <person name="Wu H."/>
            <person name="Li Y."/>
            <person name="Cui Y."/>
            <person name="Guo X."/>
            <person name="Zheng S."/>
            <person name="Wang B."/>
            <person name="Yu K."/>
            <person name="Liang Q."/>
            <person name="Yang W."/>
            <person name="Lou X."/>
            <person name="Chen J."/>
            <person name="Feng M."/>
            <person name="Jian J."/>
            <person name="Zhang X."/>
            <person name="Luo G."/>
            <person name="Jiang Y."/>
            <person name="Liu J."/>
            <person name="Wang Z."/>
            <person name="Sha Y."/>
            <person name="Zhang B."/>
            <person name="Wu H."/>
            <person name="Tang D."/>
            <person name="Shen Q."/>
            <person name="Xue P."/>
            <person name="Zou S."/>
            <person name="Wang X."/>
            <person name="Liu X."/>
            <person name="Wang F."/>
            <person name="Yang Y."/>
            <person name="An X."/>
            <person name="Dong Z."/>
            <person name="Zhang K."/>
            <person name="Zhang X."/>
            <person name="Luo M.C."/>
            <person name="Dvorak J."/>
            <person name="Tong Y."/>
            <person name="Wang J."/>
            <person name="Yang H."/>
            <person name="Li Z."/>
            <person name="Wang D."/>
            <person name="Zhang A."/>
            <person name="Wang J."/>
        </authorList>
    </citation>
    <scope>NUCLEOTIDE SEQUENCE</scope>
    <source>
        <strain evidence="3">cv. G1812</strain>
    </source>
</reference>
<dbReference type="EnsemblPlants" id="TuG1812G0300003668.01.T01">
    <property type="protein sequence ID" value="TuG1812G0300003668.01.T01.cds458594"/>
    <property type="gene ID" value="TuG1812G0300003668.01"/>
</dbReference>
<keyword evidence="3" id="KW-1185">Reference proteome</keyword>
<evidence type="ECO:0000313" key="3">
    <source>
        <dbReference type="Proteomes" id="UP000015106"/>
    </source>
</evidence>
<organism evidence="2 3">
    <name type="scientific">Triticum urartu</name>
    <name type="common">Red wild einkorn</name>
    <name type="synonym">Crithodium urartu</name>
    <dbReference type="NCBI Taxonomy" id="4572"/>
    <lineage>
        <taxon>Eukaryota</taxon>
        <taxon>Viridiplantae</taxon>
        <taxon>Streptophyta</taxon>
        <taxon>Embryophyta</taxon>
        <taxon>Tracheophyta</taxon>
        <taxon>Spermatophyta</taxon>
        <taxon>Magnoliopsida</taxon>
        <taxon>Liliopsida</taxon>
        <taxon>Poales</taxon>
        <taxon>Poaceae</taxon>
        <taxon>BOP clade</taxon>
        <taxon>Pooideae</taxon>
        <taxon>Triticodae</taxon>
        <taxon>Triticeae</taxon>
        <taxon>Triticinae</taxon>
        <taxon>Triticum</taxon>
    </lineage>
</organism>
<name>A0A8R7PUE5_TRIUA</name>
<proteinExistence type="predicted"/>
<evidence type="ECO:0000256" key="1">
    <source>
        <dbReference type="SAM" id="MobiDB-lite"/>
    </source>
</evidence>